<sequence length="290" mass="31880">MATAAAYRTLGLAPGASNDEVRLAYKRLALQYHPDKNRDGIDTTEVFQRISAAYKHISDPPQDQHDGEMGSDFHDAAAFEDFMQMFDAMFRTPSLFGSKKKAKGKRRGMRRRGAGRSKIDLDEFLFAGLSAFGDMNHECFAHMPGMTFSMPGDPFGDEDDLAALFEEMARLQTKPGKSKLRPTGRNRRRGAQTPAPKENKESYESVTTDDAESSPIRHSVQIGDSVAVSGGKLKGTVAFVGNVHYCKGEMVGVVFDEAVGKNSGTIKGVEYFKCLPQHGLMVQLQDVART</sequence>
<dbReference type="OrthoDB" id="2130750at2759"/>
<dbReference type="GeneID" id="20078789"/>
<dbReference type="VEuPathDB" id="FungiDB:H310_01739"/>
<dbReference type="InterPro" id="IPR001623">
    <property type="entry name" value="DnaJ_domain"/>
</dbReference>
<feature type="domain" description="J" evidence="2">
    <location>
        <begin position="5"/>
        <end position="70"/>
    </location>
</feature>
<dbReference type="PRINTS" id="PR00625">
    <property type="entry name" value="JDOMAIN"/>
</dbReference>
<accession>A0A024USR5</accession>
<dbReference type="AlphaFoldDB" id="A0A024USR5"/>
<evidence type="ECO:0000256" key="1">
    <source>
        <dbReference type="SAM" id="MobiDB-lite"/>
    </source>
</evidence>
<dbReference type="SUPFAM" id="SSF74924">
    <property type="entry name" value="Cap-Gly domain"/>
    <property type="match status" value="1"/>
</dbReference>
<dbReference type="STRING" id="157072.A0A024USR5"/>
<evidence type="ECO:0008006" key="5">
    <source>
        <dbReference type="Google" id="ProtNLM"/>
    </source>
</evidence>
<proteinExistence type="predicted"/>
<dbReference type="RefSeq" id="XP_008863189.1">
    <property type="nucleotide sequence ID" value="XM_008864967.1"/>
</dbReference>
<dbReference type="Pfam" id="PF01302">
    <property type="entry name" value="CAP_GLY"/>
    <property type="match status" value="1"/>
</dbReference>
<dbReference type="eggNOG" id="KOG0713">
    <property type="taxonomic scope" value="Eukaryota"/>
</dbReference>
<organism evidence="4">
    <name type="scientific">Aphanomyces invadans</name>
    <dbReference type="NCBI Taxonomy" id="157072"/>
    <lineage>
        <taxon>Eukaryota</taxon>
        <taxon>Sar</taxon>
        <taxon>Stramenopiles</taxon>
        <taxon>Oomycota</taxon>
        <taxon>Saprolegniomycetes</taxon>
        <taxon>Saprolegniales</taxon>
        <taxon>Verrucalvaceae</taxon>
        <taxon>Aphanomyces</taxon>
    </lineage>
</organism>
<dbReference type="InterPro" id="IPR000938">
    <property type="entry name" value="CAP-Gly_domain"/>
</dbReference>
<dbReference type="Gene3D" id="1.10.287.110">
    <property type="entry name" value="DnaJ domain"/>
    <property type="match status" value="1"/>
</dbReference>
<dbReference type="Gene3D" id="2.30.30.190">
    <property type="entry name" value="CAP Gly-rich-like domain"/>
    <property type="match status" value="1"/>
</dbReference>
<dbReference type="PROSITE" id="PS50245">
    <property type="entry name" value="CAP_GLY_2"/>
    <property type="match status" value="1"/>
</dbReference>
<feature type="domain" description="CAP-Gly" evidence="3">
    <location>
        <begin position="241"/>
        <end position="283"/>
    </location>
</feature>
<feature type="region of interest" description="Disordered" evidence="1">
    <location>
        <begin position="172"/>
        <end position="218"/>
    </location>
</feature>
<dbReference type="PANTHER" id="PTHR24074">
    <property type="entry name" value="CO-CHAPERONE PROTEIN DJLA"/>
    <property type="match status" value="1"/>
</dbReference>
<dbReference type="SMART" id="SM01052">
    <property type="entry name" value="CAP_GLY"/>
    <property type="match status" value="1"/>
</dbReference>
<reference evidence="4" key="1">
    <citation type="submission" date="2013-12" db="EMBL/GenBank/DDBJ databases">
        <title>The Genome Sequence of Aphanomyces invadans NJM9701.</title>
        <authorList>
            <consortium name="The Broad Institute Genomics Platform"/>
            <person name="Russ C."/>
            <person name="Tyler B."/>
            <person name="van West P."/>
            <person name="Dieguez-Uribeondo J."/>
            <person name="Young S.K."/>
            <person name="Zeng Q."/>
            <person name="Gargeya S."/>
            <person name="Fitzgerald M."/>
            <person name="Abouelleil A."/>
            <person name="Alvarado L."/>
            <person name="Chapman S.B."/>
            <person name="Gainer-Dewar J."/>
            <person name="Goldberg J."/>
            <person name="Griggs A."/>
            <person name="Gujja S."/>
            <person name="Hansen M."/>
            <person name="Howarth C."/>
            <person name="Imamovic A."/>
            <person name="Ireland A."/>
            <person name="Larimer J."/>
            <person name="McCowan C."/>
            <person name="Murphy C."/>
            <person name="Pearson M."/>
            <person name="Poon T.W."/>
            <person name="Priest M."/>
            <person name="Roberts A."/>
            <person name="Saif S."/>
            <person name="Shea T."/>
            <person name="Sykes S."/>
            <person name="Wortman J."/>
            <person name="Nusbaum C."/>
            <person name="Birren B."/>
        </authorList>
    </citation>
    <scope>NUCLEOTIDE SEQUENCE [LARGE SCALE GENOMIC DNA]</scope>
    <source>
        <strain evidence="4">NJM9701</strain>
    </source>
</reference>
<name>A0A024USR5_9STRA</name>
<dbReference type="Pfam" id="PF00226">
    <property type="entry name" value="DnaJ"/>
    <property type="match status" value="1"/>
</dbReference>
<dbReference type="EMBL" id="KI913953">
    <property type="protein sequence ID" value="ETW09384.1"/>
    <property type="molecule type" value="Genomic_DNA"/>
</dbReference>
<evidence type="ECO:0000259" key="3">
    <source>
        <dbReference type="PROSITE" id="PS50245"/>
    </source>
</evidence>
<evidence type="ECO:0000313" key="4">
    <source>
        <dbReference type="EMBL" id="ETW09384.1"/>
    </source>
</evidence>
<dbReference type="SMART" id="SM00271">
    <property type="entry name" value="DnaJ"/>
    <property type="match status" value="1"/>
</dbReference>
<dbReference type="InterPro" id="IPR036859">
    <property type="entry name" value="CAP-Gly_dom_sf"/>
</dbReference>
<gene>
    <name evidence="4" type="ORF">H310_01739</name>
</gene>
<evidence type="ECO:0000259" key="2">
    <source>
        <dbReference type="PROSITE" id="PS50076"/>
    </source>
</evidence>
<dbReference type="InterPro" id="IPR050817">
    <property type="entry name" value="DjlA_DnaK_co-chaperone"/>
</dbReference>
<dbReference type="SUPFAM" id="SSF46565">
    <property type="entry name" value="Chaperone J-domain"/>
    <property type="match status" value="1"/>
</dbReference>
<dbReference type="eggNOG" id="KOG0971">
    <property type="taxonomic scope" value="Eukaryota"/>
</dbReference>
<dbReference type="PROSITE" id="PS50076">
    <property type="entry name" value="DNAJ_2"/>
    <property type="match status" value="1"/>
</dbReference>
<dbReference type="CDD" id="cd06257">
    <property type="entry name" value="DnaJ"/>
    <property type="match status" value="1"/>
</dbReference>
<dbReference type="InterPro" id="IPR036869">
    <property type="entry name" value="J_dom_sf"/>
</dbReference>
<protein>
    <recommendedName>
        <fullName evidence="5">J domain-containing protein</fullName>
    </recommendedName>
</protein>
<feature type="compositionally biased region" description="Basic residues" evidence="1">
    <location>
        <begin position="176"/>
        <end position="190"/>
    </location>
</feature>